<dbReference type="AlphaFoldDB" id="A0AAV4AZJ7"/>
<accession>A0AAV4AZJ7</accession>
<comment type="caution">
    <text evidence="2">The sequence shown here is derived from an EMBL/GenBank/DDBJ whole genome shotgun (WGS) entry which is preliminary data.</text>
</comment>
<protein>
    <submittedName>
        <fullName evidence="2">Mycbp-associated protein-like isoform x4</fullName>
    </submittedName>
</protein>
<proteinExistence type="predicted"/>
<reference evidence="2 3" key="1">
    <citation type="journal article" date="2021" name="Elife">
        <title>Chloroplast acquisition without the gene transfer in kleptoplastic sea slugs, Plakobranchus ocellatus.</title>
        <authorList>
            <person name="Maeda T."/>
            <person name="Takahashi S."/>
            <person name="Yoshida T."/>
            <person name="Shimamura S."/>
            <person name="Takaki Y."/>
            <person name="Nagai Y."/>
            <person name="Toyoda A."/>
            <person name="Suzuki Y."/>
            <person name="Arimoto A."/>
            <person name="Ishii H."/>
            <person name="Satoh N."/>
            <person name="Nishiyama T."/>
            <person name="Hasebe M."/>
            <person name="Maruyama T."/>
            <person name="Minagawa J."/>
            <person name="Obokata J."/>
            <person name="Shigenobu S."/>
        </authorList>
    </citation>
    <scope>NUCLEOTIDE SEQUENCE [LARGE SCALE GENOMIC DNA]</scope>
</reference>
<feature type="compositionally biased region" description="Basic residues" evidence="1">
    <location>
        <begin position="117"/>
        <end position="129"/>
    </location>
</feature>
<keyword evidence="3" id="KW-1185">Reference proteome</keyword>
<feature type="non-terminal residue" evidence="2">
    <location>
        <position position="1"/>
    </location>
</feature>
<dbReference type="PANTHER" id="PTHR48421">
    <property type="entry name" value="MYCBP-ASSOCIATED PROTEIN"/>
    <property type="match status" value="1"/>
</dbReference>
<name>A0AAV4AZJ7_9GAST</name>
<organism evidence="2 3">
    <name type="scientific">Plakobranchus ocellatus</name>
    <dbReference type="NCBI Taxonomy" id="259542"/>
    <lineage>
        <taxon>Eukaryota</taxon>
        <taxon>Metazoa</taxon>
        <taxon>Spiralia</taxon>
        <taxon>Lophotrochozoa</taxon>
        <taxon>Mollusca</taxon>
        <taxon>Gastropoda</taxon>
        <taxon>Heterobranchia</taxon>
        <taxon>Euthyneura</taxon>
        <taxon>Panpulmonata</taxon>
        <taxon>Sacoglossa</taxon>
        <taxon>Placobranchoidea</taxon>
        <taxon>Plakobranchidae</taxon>
        <taxon>Plakobranchus</taxon>
    </lineage>
</organism>
<dbReference type="Proteomes" id="UP000735302">
    <property type="component" value="Unassembled WGS sequence"/>
</dbReference>
<feature type="region of interest" description="Disordered" evidence="1">
    <location>
        <begin position="31"/>
        <end position="129"/>
    </location>
</feature>
<feature type="compositionally biased region" description="Basic and acidic residues" evidence="1">
    <location>
        <begin position="31"/>
        <end position="59"/>
    </location>
</feature>
<dbReference type="InterPro" id="IPR032707">
    <property type="entry name" value="MYCBPAP"/>
</dbReference>
<gene>
    <name evidence="2" type="ORF">PoB_003879300</name>
</gene>
<dbReference type="PANTHER" id="PTHR48421:SF1">
    <property type="entry name" value="MYCBP-ASSOCIATED PROTEIN"/>
    <property type="match status" value="1"/>
</dbReference>
<sequence length="129" mass="14881">FAGPKYDEQGEVIPHSLLGTYEDFHREATRRGDILADLPSPREEHGRSDTPTVKYEKVKRQQKAKLSRDDNNALANWQHRMMERKRQQGYISKSSRRSGHEPGRQLPPGAGTAVPGRSRHPRRGLWQRM</sequence>
<evidence type="ECO:0000313" key="3">
    <source>
        <dbReference type="Proteomes" id="UP000735302"/>
    </source>
</evidence>
<dbReference type="EMBL" id="BLXT01004401">
    <property type="protein sequence ID" value="GFO12288.1"/>
    <property type="molecule type" value="Genomic_DNA"/>
</dbReference>
<evidence type="ECO:0000256" key="1">
    <source>
        <dbReference type="SAM" id="MobiDB-lite"/>
    </source>
</evidence>
<evidence type="ECO:0000313" key="2">
    <source>
        <dbReference type="EMBL" id="GFO12288.1"/>
    </source>
</evidence>